<evidence type="ECO:0000256" key="2">
    <source>
        <dbReference type="ARBA" id="ARBA00004651"/>
    </source>
</evidence>
<dbReference type="Pfam" id="PF00512">
    <property type="entry name" value="HisKA"/>
    <property type="match status" value="1"/>
</dbReference>
<keyword evidence="15" id="KW-1185">Reference proteome</keyword>
<feature type="transmembrane region" description="Helical" evidence="11">
    <location>
        <begin position="779"/>
        <end position="800"/>
    </location>
</feature>
<dbReference type="Proteomes" id="UP001165366">
    <property type="component" value="Unassembled WGS sequence"/>
</dbReference>
<dbReference type="SMART" id="SM00387">
    <property type="entry name" value="HATPase_c"/>
    <property type="match status" value="1"/>
</dbReference>
<feature type="transmembrane region" description="Helical" evidence="11">
    <location>
        <begin position="344"/>
        <end position="366"/>
    </location>
</feature>
<dbReference type="Pfam" id="PF02518">
    <property type="entry name" value="HATPase_c"/>
    <property type="match status" value="1"/>
</dbReference>
<sequence length="1288" mass="147446">MSWLAKYSTGISLTVLVILLVAYRFFEASNISGSSDTRADVEQKIAQSLDQGVTFFYELSEEFQYKSDQIYRDVNNAIQTETEKLALHTRLQQYDVWGIIVLNNNERWIWTGFDVSTPSDFNNFDSRSDTTAIVNFSNVVAFLNQRTINFNEEEYTVVTADKLYQISDLPFSDNRTSQLSGESILDNRYPIYFNLFGTTPPGATQRVLRTQFSDSVGTIYADPNQGYNIQDTDHSSIQAYRFSFHLAIFFLFFFTLFLWAYRNKNGAKYALAFIIVALSWLFIIYGGFISHWSSIIFSITSGIELRSIEELTYYAVNSLFIFLLFIALHNLLRLTQLPEWSNKLTRSFLLSILFGVIQVLLIVFFIESTQTLLTNSEIPLLDLELAPNAQSFFFYIFSALFFTGISGIIVTSGYHLELIESGKTGLIYVITSFSFFCTFFLLDLILTDFSIIDWVLVLAIILLFLHLICIHFLHTYPGLVKEMSGFRKLLIGVFFASSVIYVIIWNATNTRLDQTLLTQTSNFIEEESVQTEDVLYDLLSEIEYNLSSISEEDLNQRVANIQIQFQEVIQQSIRPDWQNYSFYVKLITQQDREIANYSTSVETPAWSTYFSSRAIMLRTYEGEQIRWHNNRPVIWNNLPMNLSDRIVSLSRGWIPLYDSENPREIIAWIAADVYLERADYNKPMRAVLSETPSDAWKHSFYLAEFTESRLTRNTMLGLYNHQPQYNRLPEREREIAESDSINFLTNSTLNGTFREVLINTDENIIVKASTPFPGMEQHLFSYFRLQIVLVFFGLFCFSILSLSGFQHFSPFGQSRRFRSRLIDGLAFATIIFLIVLTFTTQYAVGIQNEEKLERELIQNLNNLSESLKNFPVSDSNDAPPITLTNLTSTFNADVILYRGTKVAESTTPQVFQQNLIPSILPYPVYDFIYNQQRSHYITTTKIGNEELLVGYQSLLNQNGQPTGVIAIPTFLQSPIYNEQLLETTSYLFVVYLFIFALFIAGSVVLSGRLTKPLSIIQAGLKKISRGDMRTKVPVTSRDEIGSLANAYNNMVERLEEAQRELVKAERESAWKEMAQQVAHEIKNPLTPMKLNLQHLQRQLERNPEKAFDLKPVIEKTANNIIGQIESLNKIASDFSKFAQPIQEPKERVDLSELLKSISDLYNNESSVKVNLQLPDKNIEIQAVKDELRRVLVNLMKNSVEACNEDQAIVEISLERNSKDVLMKITDNGSGIDAEDREKVFVPKFSTKSSGTGLGLAISKKIVEAHGGDIWFESKKGQGTTFFVKLPIN</sequence>
<dbReference type="InterPro" id="IPR005467">
    <property type="entry name" value="His_kinase_dom"/>
</dbReference>
<feature type="domain" description="Histidine kinase" evidence="12">
    <location>
        <begin position="1076"/>
        <end position="1288"/>
    </location>
</feature>
<dbReference type="RefSeq" id="WP_237855274.1">
    <property type="nucleotide sequence ID" value="NZ_JAKLWS010000023.1"/>
</dbReference>
<protein>
    <recommendedName>
        <fullName evidence="3">histidine kinase</fullName>
        <ecNumber evidence="3">2.7.13.3</ecNumber>
    </recommendedName>
</protein>
<feature type="coiled-coil region" evidence="10">
    <location>
        <begin position="1040"/>
        <end position="1074"/>
    </location>
</feature>
<dbReference type="PROSITE" id="PS50885">
    <property type="entry name" value="HAMP"/>
    <property type="match status" value="1"/>
</dbReference>
<evidence type="ECO:0000256" key="6">
    <source>
        <dbReference type="ARBA" id="ARBA00022679"/>
    </source>
</evidence>
<dbReference type="SMART" id="SM00304">
    <property type="entry name" value="HAMP"/>
    <property type="match status" value="1"/>
</dbReference>
<evidence type="ECO:0000313" key="14">
    <source>
        <dbReference type="EMBL" id="MCG2589916.1"/>
    </source>
</evidence>
<reference evidence="14" key="2">
    <citation type="submission" date="2024-05" db="EMBL/GenBank/DDBJ databases">
        <title>Rhodohalobacter halophilus gen. nov., sp. nov., a moderately halophilic member of the family Balneolaceae.</title>
        <authorList>
            <person name="Xia J."/>
        </authorList>
    </citation>
    <scope>NUCLEOTIDE SEQUENCE</scope>
    <source>
        <strain evidence="14">WB101</strain>
    </source>
</reference>
<feature type="transmembrane region" description="Helical" evidence="11">
    <location>
        <begin position="242"/>
        <end position="261"/>
    </location>
</feature>
<dbReference type="PROSITE" id="PS50109">
    <property type="entry name" value="HIS_KIN"/>
    <property type="match status" value="1"/>
</dbReference>
<feature type="transmembrane region" description="Helical" evidence="11">
    <location>
        <begin position="273"/>
        <end position="299"/>
    </location>
</feature>
<feature type="transmembrane region" description="Helical" evidence="11">
    <location>
        <begin position="311"/>
        <end position="332"/>
    </location>
</feature>
<accession>A0ABS9KGD4</accession>
<keyword evidence="4" id="KW-1003">Cell membrane</keyword>
<dbReference type="PRINTS" id="PR00344">
    <property type="entry name" value="BCTRLSENSOR"/>
</dbReference>
<feature type="transmembrane region" description="Helical" evidence="11">
    <location>
        <begin position="986"/>
        <end position="1005"/>
    </location>
</feature>
<dbReference type="InterPro" id="IPR050980">
    <property type="entry name" value="2C_sensor_his_kinase"/>
</dbReference>
<dbReference type="EC" id="2.7.13.3" evidence="3"/>
<feature type="transmembrane region" description="Helical" evidence="11">
    <location>
        <begin position="821"/>
        <end position="844"/>
    </location>
</feature>
<keyword evidence="9 14" id="KW-0067">ATP-binding</keyword>
<comment type="subcellular location">
    <subcellularLocation>
        <location evidence="2">Cell membrane</location>
        <topology evidence="2">Multi-pass membrane protein</topology>
    </subcellularLocation>
</comment>
<dbReference type="PANTHER" id="PTHR44936">
    <property type="entry name" value="SENSOR PROTEIN CREC"/>
    <property type="match status" value="1"/>
</dbReference>
<comment type="catalytic activity">
    <reaction evidence="1">
        <text>ATP + protein L-histidine = ADP + protein N-phospho-L-histidine.</text>
        <dbReference type="EC" id="2.7.13.3"/>
    </reaction>
</comment>
<keyword evidence="11" id="KW-1133">Transmembrane helix</keyword>
<dbReference type="CDD" id="cd06225">
    <property type="entry name" value="HAMP"/>
    <property type="match status" value="1"/>
</dbReference>
<dbReference type="CDD" id="cd00082">
    <property type="entry name" value="HisKA"/>
    <property type="match status" value="1"/>
</dbReference>
<evidence type="ECO:0000256" key="3">
    <source>
        <dbReference type="ARBA" id="ARBA00012438"/>
    </source>
</evidence>
<dbReference type="SUPFAM" id="SSF158472">
    <property type="entry name" value="HAMP domain-like"/>
    <property type="match status" value="1"/>
</dbReference>
<dbReference type="InterPro" id="IPR036097">
    <property type="entry name" value="HisK_dim/P_sf"/>
</dbReference>
<feature type="transmembrane region" description="Helical" evidence="11">
    <location>
        <begin position="485"/>
        <end position="505"/>
    </location>
</feature>
<dbReference type="EMBL" id="JAKLWS010000023">
    <property type="protein sequence ID" value="MCG2589916.1"/>
    <property type="molecule type" value="Genomic_DNA"/>
</dbReference>
<evidence type="ECO:0000259" key="13">
    <source>
        <dbReference type="PROSITE" id="PS50885"/>
    </source>
</evidence>
<keyword evidence="6" id="KW-0808">Transferase</keyword>
<evidence type="ECO:0000256" key="8">
    <source>
        <dbReference type="ARBA" id="ARBA00022777"/>
    </source>
</evidence>
<comment type="caution">
    <text evidence="14">The sequence shown here is derived from an EMBL/GenBank/DDBJ whole genome shotgun (WGS) entry which is preliminary data.</text>
</comment>
<dbReference type="Gene3D" id="3.30.565.10">
    <property type="entry name" value="Histidine kinase-like ATPase, C-terminal domain"/>
    <property type="match status" value="1"/>
</dbReference>
<dbReference type="CDD" id="cd00075">
    <property type="entry name" value="HATPase"/>
    <property type="match status" value="1"/>
</dbReference>
<evidence type="ECO:0000256" key="7">
    <source>
        <dbReference type="ARBA" id="ARBA00022741"/>
    </source>
</evidence>
<dbReference type="GO" id="GO:0005524">
    <property type="term" value="F:ATP binding"/>
    <property type="evidence" value="ECO:0007669"/>
    <property type="project" value="UniProtKB-KW"/>
</dbReference>
<feature type="transmembrane region" description="Helical" evidence="11">
    <location>
        <begin position="426"/>
        <end position="445"/>
    </location>
</feature>
<dbReference type="Gene3D" id="6.10.340.10">
    <property type="match status" value="1"/>
</dbReference>
<feature type="transmembrane region" description="Helical" evidence="11">
    <location>
        <begin position="451"/>
        <end position="473"/>
    </location>
</feature>
<evidence type="ECO:0000259" key="12">
    <source>
        <dbReference type="PROSITE" id="PS50109"/>
    </source>
</evidence>
<keyword evidence="8" id="KW-0418">Kinase</keyword>
<keyword evidence="5" id="KW-0597">Phosphoprotein</keyword>
<evidence type="ECO:0000256" key="4">
    <source>
        <dbReference type="ARBA" id="ARBA00022475"/>
    </source>
</evidence>
<evidence type="ECO:0000256" key="5">
    <source>
        <dbReference type="ARBA" id="ARBA00022553"/>
    </source>
</evidence>
<evidence type="ECO:0000313" key="15">
    <source>
        <dbReference type="Proteomes" id="UP001165366"/>
    </source>
</evidence>
<name>A0ABS9KGD4_9BACT</name>
<keyword evidence="10" id="KW-0175">Coiled coil</keyword>
<feature type="domain" description="HAMP" evidence="13">
    <location>
        <begin position="1007"/>
        <end position="1059"/>
    </location>
</feature>
<dbReference type="PANTHER" id="PTHR44936:SF10">
    <property type="entry name" value="SENSOR PROTEIN RSTB"/>
    <property type="match status" value="1"/>
</dbReference>
<evidence type="ECO:0000256" key="9">
    <source>
        <dbReference type="ARBA" id="ARBA00022840"/>
    </source>
</evidence>
<keyword evidence="7" id="KW-0547">Nucleotide-binding</keyword>
<dbReference type="Pfam" id="PF00672">
    <property type="entry name" value="HAMP"/>
    <property type="match status" value="1"/>
</dbReference>
<feature type="transmembrane region" description="Helical" evidence="11">
    <location>
        <begin position="7"/>
        <end position="26"/>
    </location>
</feature>
<organism evidence="14 15">
    <name type="scientific">Rhodohalobacter sulfatireducens</name>
    <dbReference type="NCBI Taxonomy" id="2911366"/>
    <lineage>
        <taxon>Bacteria</taxon>
        <taxon>Pseudomonadati</taxon>
        <taxon>Balneolota</taxon>
        <taxon>Balneolia</taxon>
        <taxon>Balneolales</taxon>
        <taxon>Balneolaceae</taxon>
        <taxon>Rhodohalobacter</taxon>
    </lineage>
</organism>
<evidence type="ECO:0000256" key="11">
    <source>
        <dbReference type="SAM" id="Phobius"/>
    </source>
</evidence>
<proteinExistence type="predicted"/>
<dbReference type="SUPFAM" id="SSF55874">
    <property type="entry name" value="ATPase domain of HSP90 chaperone/DNA topoisomerase II/histidine kinase"/>
    <property type="match status" value="1"/>
</dbReference>
<dbReference type="InterPro" id="IPR003594">
    <property type="entry name" value="HATPase_dom"/>
</dbReference>
<dbReference type="InterPro" id="IPR036890">
    <property type="entry name" value="HATPase_C_sf"/>
</dbReference>
<dbReference type="InterPro" id="IPR003660">
    <property type="entry name" value="HAMP_dom"/>
</dbReference>
<feature type="transmembrane region" description="Helical" evidence="11">
    <location>
        <begin position="392"/>
        <end position="414"/>
    </location>
</feature>
<evidence type="ECO:0000256" key="10">
    <source>
        <dbReference type="SAM" id="Coils"/>
    </source>
</evidence>
<dbReference type="Gene3D" id="1.10.287.130">
    <property type="match status" value="1"/>
</dbReference>
<keyword evidence="11" id="KW-0812">Transmembrane</keyword>
<keyword evidence="11" id="KW-0472">Membrane</keyword>
<dbReference type="SMART" id="SM00388">
    <property type="entry name" value="HisKA"/>
    <property type="match status" value="1"/>
</dbReference>
<evidence type="ECO:0000256" key="1">
    <source>
        <dbReference type="ARBA" id="ARBA00000085"/>
    </source>
</evidence>
<dbReference type="SUPFAM" id="SSF47384">
    <property type="entry name" value="Homodimeric domain of signal transducing histidine kinase"/>
    <property type="match status" value="1"/>
</dbReference>
<dbReference type="InterPro" id="IPR003661">
    <property type="entry name" value="HisK_dim/P_dom"/>
</dbReference>
<dbReference type="InterPro" id="IPR004358">
    <property type="entry name" value="Sig_transdc_His_kin-like_C"/>
</dbReference>
<reference evidence="14" key="1">
    <citation type="submission" date="2022-01" db="EMBL/GenBank/DDBJ databases">
        <authorList>
            <person name="Wang Y."/>
        </authorList>
    </citation>
    <scope>NUCLEOTIDE SEQUENCE</scope>
    <source>
        <strain evidence="14">WB101</strain>
    </source>
</reference>
<gene>
    <name evidence="14" type="ORF">L6773_15165</name>
</gene>